<dbReference type="Proteomes" id="UP000006698">
    <property type="component" value="Chromosome"/>
</dbReference>
<organism evidence="1">
    <name type="scientific">Corynebacterium glutamicum (strain R)</name>
    <dbReference type="NCBI Taxonomy" id="340322"/>
    <lineage>
        <taxon>Bacteria</taxon>
        <taxon>Bacillati</taxon>
        <taxon>Actinomycetota</taxon>
        <taxon>Actinomycetes</taxon>
        <taxon>Mycobacteriales</taxon>
        <taxon>Corynebacteriaceae</taxon>
        <taxon>Corynebacterium</taxon>
    </lineage>
</organism>
<name>A0AB72VAU8_CORGB</name>
<dbReference type="KEGG" id="cgt:cgR_5026"/>
<dbReference type="EMBL" id="AP009044">
    <property type="protein sequence ID" value="BAF54400.1"/>
    <property type="molecule type" value="Genomic_DNA"/>
</dbReference>
<sequence length="175" mass="19318">MLQLARVRAVKGMMTASRFFSIRGHLAYFRVFSLPRFVHSAHIASALVSSLLLMNPAPICRPCALLNRSIAFSSAGPSPIVSWFVAILSAPLLPIRIVIRAFHEQCRNASPLPLRRESPGYRATASLFALVAGARPPESRHRGFNQEADFRIAGPRSSNTAGARYLHQQSRRTVL</sequence>
<dbReference type="AlphaFoldDB" id="A0AB72VAU8"/>
<reference evidence="1" key="1">
    <citation type="journal article" date="2007" name="Microbiology">
        <title>Comparative analysis of the Corynebacterium glutamicum group and complete genome sequence of strain R.</title>
        <authorList>
            <person name="Yukawa H."/>
            <person name="Omumasaba C.A."/>
            <person name="Nonaka H."/>
            <person name="Kos P."/>
            <person name="Okai N."/>
            <person name="Suzuki N."/>
            <person name="Suda M."/>
            <person name="Tsuge Y."/>
            <person name="Watanabe J."/>
            <person name="Ikeda Y."/>
            <person name="Vertes A.A."/>
            <person name="Inui M."/>
        </authorList>
    </citation>
    <scope>NUCLEOTIDE SEQUENCE</scope>
    <source>
        <strain evidence="1">R</strain>
    </source>
</reference>
<protein>
    <submittedName>
        <fullName evidence="1">Uncharacterized protein</fullName>
    </submittedName>
</protein>
<gene>
    <name evidence="1" type="ordered locus">cgR_5026</name>
</gene>
<proteinExistence type="predicted"/>
<accession>A0AB72VAU8</accession>
<evidence type="ECO:0000313" key="1">
    <source>
        <dbReference type="EMBL" id="BAF54400.1"/>
    </source>
</evidence>